<gene>
    <name evidence="1" type="ORF">QG37_00889</name>
</gene>
<comment type="caution">
    <text evidence="1">The sequence shown here is derived from an EMBL/GenBank/DDBJ whole genome shotgun (WGS) entry which is preliminary data.</text>
</comment>
<evidence type="ECO:0000313" key="2">
    <source>
        <dbReference type="Proteomes" id="UP000037122"/>
    </source>
</evidence>
<name>A0A0L0P6L9_CANAR</name>
<sequence length="64" mass="7463">MNLREMLAPEDTSFDTLRKLNWFVKIVRITYKGRRQLGNEGVTLPELLSRALRSAMRRVTPMGQ</sequence>
<dbReference type="AlphaFoldDB" id="A0A0L0P6L9"/>
<evidence type="ECO:0000313" key="1">
    <source>
        <dbReference type="EMBL" id="KNE01954.1"/>
    </source>
</evidence>
<accession>A0A0L0P6L9</accession>
<reference evidence="2" key="1">
    <citation type="journal article" date="2015" name="BMC Genomics">
        <title>Draft genome of a commonly misdiagnosed multidrug resistant pathogen Candida auris.</title>
        <authorList>
            <person name="Chatterjee S."/>
            <person name="Alampalli S.V."/>
            <person name="Nageshan R.K."/>
            <person name="Chettiar S.T."/>
            <person name="Joshi S."/>
            <person name="Tatu U.S."/>
        </authorList>
    </citation>
    <scope>NUCLEOTIDE SEQUENCE [LARGE SCALE GENOMIC DNA]</scope>
    <source>
        <strain evidence="2">6684</strain>
    </source>
</reference>
<dbReference type="Proteomes" id="UP000037122">
    <property type="component" value="Unassembled WGS sequence"/>
</dbReference>
<dbReference type="VEuPathDB" id="FungiDB:B9J08_003706"/>
<protein>
    <submittedName>
        <fullName evidence="1">Uncharacterized protein</fullName>
    </submittedName>
</protein>
<proteinExistence type="predicted"/>
<dbReference type="EMBL" id="LGST01000007">
    <property type="protein sequence ID" value="KNE01954.1"/>
    <property type="molecule type" value="Genomic_DNA"/>
</dbReference>
<organism evidence="1 2">
    <name type="scientific">Candidozyma auris</name>
    <name type="common">Yeast</name>
    <name type="synonym">Candida auris</name>
    <dbReference type="NCBI Taxonomy" id="498019"/>
    <lineage>
        <taxon>Eukaryota</taxon>
        <taxon>Fungi</taxon>
        <taxon>Dikarya</taxon>
        <taxon>Ascomycota</taxon>
        <taxon>Saccharomycotina</taxon>
        <taxon>Pichiomycetes</taxon>
        <taxon>Metschnikowiaceae</taxon>
        <taxon>Candidozyma</taxon>
    </lineage>
</organism>
<dbReference type="VEuPathDB" id="FungiDB:QG37_08316"/>
<dbReference type="VEuPathDB" id="FungiDB:CJJ09_005174"/>
<dbReference type="VEuPathDB" id="FungiDB:CJI97_002753"/>